<dbReference type="InterPro" id="IPR006003">
    <property type="entry name" value="FGGY_RbtK-like"/>
</dbReference>
<evidence type="ECO:0000256" key="3">
    <source>
        <dbReference type="ARBA" id="ARBA00022777"/>
    </source>
</evidence>
<evidence type="ECO:0000256" key="5">
    <source>
        <dbReference type="SAM" id="MobiDB-lite"/>
    </source>
</evidence>
<comment type="similarity">
    <text evidence="1">Belongs to the FGGY kinase family.</text>
</comment>
<proteinExistence type="inferred from homology"/>
<evidence type="ECO:0000256" key="4">
    <source>
        <dbReference type="ARBA" id="ARBA00074355"/>
    </source>
</evidence>
<dbReference type="GO" id="GO:0019150">
    <property type="term" value="F:D-ribulokinase activity"/>
    <property type="evidence" value="ECO:0007669"/>
    <property type="project" value="TreeGrafter"/>
</dbReference>
<keyword evidence="2" id="KW-0808">Transferase</keyword>
<dbReference type="Pfam" id="PF02782">
    <property type="entry name" value="FGGY_C"/>
    <property type="match status" value="1"/>
</dbReference>
<keyword evidence="8" id="KW-1185">Reference proteome</keyword>
<dbReference type="AlphaFoldDB" id="A0A8B7ZXP0"/>
<evidence type="ECO:0000313" key="8">
    <source>
        <dbReference type="Proteomes" id="UP000694845"/>
    </source>
</evidence>
<protein>
    <recommendedName>
        <fullName evidence="4">FGGY carbohydrate kinase domain-containing protein</fullName>
    </recommendedName>
</protein>
<dbReference type="Proteomes" id="UP000694845">
    <property type="component" value="Unplaced"/>
</dbReference>
<dbReference type="SUPFAM" id="SSF53067">
    <property type="entry name" value="Actin-like ATPase domain"/>
    <property type="match status" value="2"/>
</dbReference>
<dbReference type="FunFam" id="3.30.420.40:FF:000101">
    <property type="entry name" value="FGGY carbohydrate kinase domain-containing protein"/>
    <property type="match status" value="1"/>
</dbReference>
<dbReference type="KEGG" id="aplc:110989637"/>
<dbReference type="GeneID" id="110989637"/>
<dbReference type="Gene3D" id="1.20.58.2240">
    <property type="match status" value="1"/>
</dbReference>
<dbReference type="Gene3D" id="3.30.420.40">
    <property type="match status" value="1"/>
</dbReference>
<reference evidence="9" key="1">
    <citation type="submission" date="2025-08" db="UniProtKB">
        <authorList>
            <consortium name="RefSeq"/>
        </authorList>
    </citation>
    <scope>IDENTIFICATION</scope>
</reference>
<dbReference type="CDD" id="cd07782">
    <property type="entry name" value="ASKHA_NBD_FGGY_D-RBK"/>
    <property type="match status" value="1"/>
</dbReference>
<evidence type="ECO:0000256" key="1">
    <source>
        <dbReference type="ARBA" id="ARBA00009156"/>
    </source>
</evidence>
<feature type="region of interest" description="Disordered" evidence="5">
    <location>
        <begin position="15"/>
        <end position="46"/>
    </location>
</feature>
<dbReference type="PANTHER" id="PTHR43435:SF4">
    <property type="entry name" value="FGGY CARBOHYDRATE KINASE DOMAIN-CONTAINING PROTEIN"/>
    <property type="match status" value="1"/>
</dbReference>
<dbReference type="InterPro" id="IPR043129">
    <property type="entry name" value="ATPase_NBD"/>
</dbReference>
<dbReference type="RefSeq" id="XP_022109862.1">
    <property type="nucleotide sequence ID" value="XM_022254170.1"/>
</dbReference>
<dbReference type="InterPro" id="IPR018485">
    <property type="entry name" value="FGGY_C"/>
</dbReference>
<name>A0A8B7ZXP0_ACAPL</name>
<accession>A0A8B7ZXP0</accession>
<dbReference type="CTD" id="55277"/>
<dbReference type="GO" id="GO:0019321">
    <property type="term" value="P:pentose metabolic process"/>
    <property type="evidence" value="ECO:0007669"/>
    <property type="project" value="TreeGrafter"/>
</dbReference>
<dbReference type="InterPro" id="IPR018484">
    <property type="entry name" value="FGGY_N"/>
</dbReference>
<evidence type="ECO:0000256" key="2">
    <source>
        <dbReference type="ARBA" id="ARBA00022679"/>
    </source>
</evidence>
<feature type="domain" description="Carbohydrate kinase FGGY C-terminal" evidence="7">
    <location>
        <begin position="347"/>
        <end position="557"/>
    </location>
</feature>
<feature type="domain" description="Carbohydrate kinase FGGY N-terminal" evidence="6">
    <location>
        <begin position="63"/>
        <end position="323"/>
    </location>
</feature>
<evidence type="ECO:0000259" key="7">
    <source>
        <dbReference type="Pfam" id="PF02782"/>
    </source>
</evidence>
<dbReference type="NCBIfam" id="TIGR01315">
    <property type="entry name" value="5C_CHO_kinase"/>
    <property type="match status" value="1"/>
</dbReference>
<dbReference type="PANTHER" id="PTHR43435">
    <property type="entry name" value="RIBULOKINASE"/>
    <property type="match status" value="1"/>
</dbReference>
<keyword evidence="3" id="KW-0418">Kinase</keyword>
<dbReference type="OrthoDB" id="203824at2759"/>
<dbReference type="GO" id="GO:0005737">
    <property type="term" value="C:cytoplasm"/>
    <property type="evidence" value="ECO:0007669"/>
    <property type="project" value="TreeGrafter"/>
</dbReference>
<gene>
    <name evidence="9" type="primary">LOC110989637</name>
</gene>
<sequence>MYLYMLALPPELLGPTSAQPHSVRGSGEPLRTVGPHSSGGTHGPTESRTVYMFKMDATSQPGLYIGVDVGTGSVRAAVVDDTGAILGMRSRPIRIWQSGGDIYEQSTDNIWEECCQAVKEAMIGQDSQRIRGIGFDATCSLAAMDTNFQPVTVSSSGDNNRNVIMWMDHRASEQASTINSTDHKVLQYVGGAISLEMQPPKLLWLKQNLKAECWDKAGHFFDLPDFLTWKATGDLSRSLCSVVCKWTYQADNTGRKEWSDSFWEGIGLGELREKNYAKIGSKVLSPGEPVGCGLTNQAASELGLPPGTPVGASIIDAHAGGLGVLGADVSLHSSMPAGKDDAITTRLALICGTSSCHMAISSQPTFVPGVWGPYFSAMVPGYWLNEGGQSASGRLLDHIVETHPAYRMAKDEADRGGITVYHYLHDELKTLATVQNLTSLAELTRGFHIWPDFHGNRSPLADSSLKGMICGLTLSATVEDLAIIYLATVQAIAHGTRHIISSMDAAGHCISILYACGGLSKNSLFIQTHADVTGLPLVLPKENESVLVGASILGARASGLYPTVQDAMRSMCKAGDVIQPNGEVKQFHDAKHRVFLKMVQHQREYRQIMQQPH</sequence>
<evidence type="ECO:0000313" key="9">
    <source>
        <dbReference type="RefSeq" id="XP_022109862.1"/>
    </source>
</evidence>
<evidence type="ECO:0000259" key="6">
    <source>
        <dbReference type="Pfam" id="PF00370"/>
    </source>
</evidence>
<dbReference type="Pfam" id="PF00370">
    <property type="entry name" value="FGGY_N"/>
    <property type="match status" value="1"/>
</dbReference>
<organism evidence="8 9">
    <name type="scientific">Acanthaster planci</name>
    <name type="common">Crown-of-thorns starfish</name>
    <dbReference type="NCBI Taxonomy" id="133434"/>
    <lineage>
        <taxon>Eukaryota</taxon>
        <taxon>Metazoa</taxon>
        <taxon>Echinodermata</taxon>
        <taxon>Eleutherozoa</taxon>
        <taxon>Asterozoa</taxon>
        <taxon>Asteroidea</taxon>
        <taxon>Valvatacea</taxon>
        <taxon>Valvatida</taxon>
        <taxon>Acanthasteridae</taxon>
        <taxon>Acanthaster</taxon>
    </lineage>
</organism>